<feature type="domain" description="S-Me-THD-like C-terminal" evidence="4">
    <location>
        <begin position="774"/>
        <end position="973"/>
    </location>
</feature>
<dbReference type="FunFam" id="3.40.1610.10:FF:000001">
    <property type="entry name" value="Hydantoinase, putative"/>
    <property type="match status" value="1"/>
</dbReference>
<feature type="domain" description="Hydantoinase/oxoprolinase N-terminal" evidence="2">
    <location>
        <begin position="8"/>
        <end position="187"/>
    </location>
</feature>
<dbReference type="Pfam" id="PF01968">
    <property type="entry name" value="Hydantoinase_A"/>
    <property type="match status" value="1"/>
</dbReference>
<accession>A0A1G4MLB1</accession>
<feature type="domain" description="S-Me-THD N-terminal" evidence="3">
    <location>
        <begin position="610"/>
        <end position="770"/>
    </location>
</feature>
<dbReference type="InterPro" id="IPR027479">
    <property type="entry name" value="S-Me-THD_N_sf"/>
</dbReference>
<dbReference type="GO" id="GO:0016787">
    <property type="term" value="F:hydrolase activity"/>
    <property type="evidence" value="ECO:0007669"/>
    <property type="project" value="InterPro"/>
</dbReference>
<keyword evidence="6" id="KW-1185">Reference proteome</keyword>
<feature type="domain" description="Hydantoinase A/oxoprolinase" evidence="1">
    <location>
        <begin position="207"/>
        <end position="381"/>
    </location>
</feature>
<dbReference type="InterPro" id="IPR008040">
    <property type="entry name" value="Hydant_A_N"/>
</dbReference>
<dbReference type="EMBL" id="LT598491">
    <property type="protein sequence ID" value="SCW04633.1"/>
    <property type="molecule type" value="Genomic_DNA"/>
</dbReference>
<dbReference type="OMA" id="VRKGFTW"/>
<dbReference type="Gene3D" id="3.40.1610.10">
    <property type="entry name" value="CV3147-like domain"/>
    <property type="match status" value="1"/>
</dbReference>
<dbReference type="InterPro" id="IPR024071">
    <property type="entry name" value="S-Me-THD_C_sf"/>
</dbReference>
<reference evidence="5 6" key="1">
    <citation type="submission" date="2016-03" db="EMBL/GenBank/DDBJ databases">
        <authorList>
            <person name="Devillers H."/>
        </authorList>
    </citation>
    <scope>NUCLEOTIDE SEQUENCE [LARGE SCALE GENOMIC DNA]</scope>
    <source>
        <strain evidence="5">CBS 6772</strain>
    </source>
</reference>
<dbReference type="InterPro" id="IPR043129">
    <property type="entry name" value="ATPase_NBD"/>
</dbReference>
<dbReference type="InterPro" id="IPR002821">
    <property type="entry name" value="Hydantoinase_A"/>
</dbReference>
<organism evidence="5 6">
    <name type="scientific">Lachancea fermentati</name>
    <name type="common">Zygosaccharomyces fermentati</name>
    <dbReference type="NCBI Taxonomy" id="4955"/>
    <lineage>
        <taxon>Eukaryota</taxon>
        <taxon>Fungi</taxon>
        <taxon>Dikarya</taxon>
        <taxon>Ascomycota</taxon>
        <taxon>Saccharomycotina</taxon>
        <taxon>Saccharomycetes</taxon>
        <taxon>Saccharomycetales</taxon>
        <taxon>Saccharomycetaceae</taxon>
        <taxon>Lachancea</taxon>
    </lineage>
</organism>
<evidence type="ECO:0000313" key="6">
    <source>
        <dbReference type="Proteomes" id="UP000190831"/>
    </source>
</evidence>
<sequence>MQNRKLLIGIDIGGTNSDLVVIEPSRLEEQDRGVITWHKAVTTPNVSIGIENCIRTVLDDAIHRISKEEIISITIGTTHLINAVVERDESKLEKVAVLRLSGPYGKDLPPFGDFPNDLAEIIYGYSATIGGGFQVDGQEITELDEAEVRKHCAVIKDLGIYSVAVVGTFSNICNSQELRTAEIIQEEIPEVNIVLSHCISGIGFVERENASILNAAIKSFACKIIYSFVDMTKKLGLNCNILLSQNDGTVLSLKEALEVPIRTFSSGSTNSMRGASILCSSDPEVKGKTVIVCDVGGTTSDVGQLLASGFPRQSSTYSYVGGVRMNFSMPLVESIGLGGGSIVRTSSNTLTVGPDSLGAEIVDKSLLFGGDTITTSDITIARFVDERGMESTENLYKIGDPSKVCGKFSPDIKSQFSFTLKKKFEAVIDRIKTSPQPIPVIFVGGGSFIAPDSLEGVSKVIKPPFFQIANAIGAALGKISAYVTEVKTLQNPQTEIQDTIDKLIKKATEKAIKKGAKAITVEVVNVVSDAIPYVDKVYNFEVKVVGDFDFDHIFNNFEDIPKNLLLRRNNLPIRGPQKCTKLVRLDPPIFDYAKYEPKVTDGKWVLSEVDIDFISVGAYILGCGGGGDPNAQTIELKALIRSGTEIVVLTLEDFMKYVGKSGRAINVGYMGSPTISGERLHGNELLEAVELIERWEGRKTNGIFPFEIGGGNGLSGIWTAAKRNLPCIDLDLMGRAYPTQWQTLPSVIHDYKGYPYVALSDGNGMSMIVTRSKDDVYLESIIRDVMYNHGVQCACVEPSMDVEQMEKETIANPISLAWRIGREVLIARNSSDLESIPKRITEAVGGDIAAKCLFKGKIISVEKKLERGYGYGVVELESLGKKSIIRIPFKNENIVVYEVGKDGEEIPICTVPDLITLIDMDGRAVGTQDYRYGLIVFVMAFAPSEKWSTEKGIEIGGPKGFGEAFDQLEYRPIGEYVRPVSVSEQYNCTYN</sequence>
<evidence type="ECO:0000259" key="2">
    <source>
        <dbReference type="Pfam" id="PF05378"/>
    </source>
</evidence>
<dbReference type="SUPFAM" id="SSF160991">
    <property type="entry name" value="CV3147-like"/>
    <property type="match status" value="1"/>
</dbReference>
<dbReference type="Pfam" id="PF06032">
    <property type="entry name" value="S-Me-THD_N"/>
    <property type="match status" value="1"/>
</dbReference>
<dbReference type="SUPFAM" id="SSF53067">
    <property type="entry name" value="Actin-like ATPase domain"/>
    <property type="match status" value="1"/>
</dbReference>
<dbReference type="PANTHER" id="PTHR11365:SF10">
    <property type="entry name" value="HYDANTOINASE_OXOPROLINASE"/>
    <property type="match status" value="1"/>
</dbReference>
<dbReference type="AlphaFoldDB" id="A0A1G4MLB1"/>
<dbReference type="Pfam" id="PF20906">
    <property type="entry name" value="S-Me-THD_C"/>
    <property type="match status" value="1"/>
</dbReference>
<dbReference type="InterPro" id="IPR048350">
    <property type="entry name" value="S-Me-THD-like_C"/>
</dbReference>
<dbReference type="PANTHER" id="PTHR11365">
    <property type="entry name" value="5-OXOPROLINASE RELATED"/>
    <property type="match status" value="1"/>
</dbReference>
<evidence type="ECO:0000313" key="5">
    <source>
        <dbReference type="EMBL" id="SCW04633.1"/>
    </source>
</evidence>
<dbReference type="Pfam" id="PF05378">
    <property type="entry name" value="Hydant_A_N"/>
    <property type="match status" value="1"/>
</dbReference>
<dbReference type="OrthoDB" id="5404895at2759"/>
<proteinExistence type="predicted"/>
<dbReference type="InterPro" id="IPR010318">
    <property type="entry name" value="S-Me-THD_N"/>
</dbReference>
<name>A0A1G4MLB1_LACFM</name>
<dbReference type="Proteomes" id="UP000190831">
    <property type="component" value="Chromosome H"/>
</dbReference>
<evidence type="ECO:0000259" key="3">
    <source>
        <dbReference type="Pfam" id="PF06032"/>
    </source>
</evidence>
<dbReference type="InterPro" id="IPR045079">
    <property type="entry name" value="Oxoprolinase-like"/>
</dbReference>
<evidence type="ECO:0000259" key="4">
    <source>
        <dbReference type="Pfam" id="PF20906"/>
    </source>
</evidence>
<protein>
    <submittedName>
        <fullName evidence="5">LAFE_0H17854g1_1</fullName>
    </submittedName>
</protein>
<gene>
    <name evidence="5" type="ORF">LAFE_0H17854G</name>
</gene>
<dbReference type="Gene3D" id="2.40.390.10">
    <property type="entry name" value="CV3147-like"/>
    <property type="match status" value="1"/>
</dbReference>
<evidence type="ECO:0000259" key="1">
    <source>
        <dbReference type="Pfam" id="PF01968"/>
    </source>
</evidence>